<sequence>MCTLNHETLGQGPNLTLIHGWAADNAVWRPWVESWLAPHFTCHLIELPGFGNSPPIEADTPEQIHTRWREALIDALPPQPTALLGWSLGGLMAQDIALHAPERITHLIGLCTSPRFVQAESWRHGVPPELIQEFLETVVRDTAALLKRFWVMQWQGDPLARQLMRQFVAEMKGRRLPTLSGLKQGLALLRTLDFRNDLPHIHQPTLWLLGEKDPLIPVKWVQTLSQLQPHAQVRVIENAAHLPFRSHPDQTAAIVRSFLECA</sequence>
<reference evidence="7 8" key="1">
    <citation type="submission" date="2016-11" db="EMBL/GenBank/DDBJ databases">
        <authorList>
            <person name="Jaros S."/>
            <person name="Januszkiewicz K."/>
            <person name="Wedrychowicz H."/>
        </authorList>
    </citation>
    <scope>NUCLEOTIDE SEQUENCE [LARGE SCALE GENOMIC DNA]</scope>
    <source>
        <strain evidence="7 8">DSM 17737</strain>
    </source>
</reference>
<feature type="binding site" evidence="5">
    <location>
        <begin position="149"/>
        <end position="153"/>
    </location>
    <ligand>
        <name>substrate</name>
    </ligand>
</feature>
<dbReference type="Proteomes" id="UP000198461">
    <property type="component" value="Unassembled WGS sequence"/>
</dbReference>
<dbReference type="AlphaFoldDB" id="A0A1N6H770"/>
<evidence type="ECO:0000256" key="5">
    <source>
        <dbReference type="HAMAP-Rule" id="MF_01260"/>
    </source>
</evidence>
<keyword evidence="3 5" id="KW-0093">Biotin biosynthesis</keyword>
<dbReference type="GO" id="GO:0005737">
    <property type="term" value="C:cytoplasm"/>
    <property type="evidence" value="ECO:0007669"/>
    <property type="project" value="UniProtKB-SubCell"/>
</dbReference>
<dbReference type="Gene3D" id="3.40.50.1820">
    <property type="entry name" value="alpha/beta hydrolase"/>
    <property type="match status" value="1"/>
</dbReference>
<dbReference type="InterPro" id="IPR010076">
    <property type="entry name" value="BioH"/>
</dbReference>
<evidence type="ECO:0000256" key="4">
    <source>
        <dbReference type="ARBA" id="ARBA00022801"/>
    </source>
</evidence>
<keyword evidence="8" id="KW-1185">Reference proteome</keyword>
<dbReference type="GO" id="GO:0009102">
    <property type="term" value="P:biotin biosynthetic process"/>
    <property type="evidence" value="ECO:0007669"/>
    <property type="project" value="UniProtKB-UniRule"/>
</dbReference>
<organism evidence="7 8">
    <name type="scientific">Sulfurivirga caldicuralii</name>
    <dbReference type="NCBI Taxonomy" id="364032"/>
    <lineage>
        <taxon>Bacteria</taxon>
        <taxon>Pseudomonadati</taxon>
        <taxon>Pseudomonadota</taxon>
        <taxon>Gammaproteobacteria</taxon>
        <taxon>Thiotrichales</taxon>
        <taxon>Piscirickettsiaceae</taxon>
        <taxon>Sulfurivirga</taxon>
    </lineage>
</organism>
<evidence type="ECO:0000256" key="1">
    <source>
        <dbReference type="ARBA" id="ARBA00022487"/>
    </source>
</evidence>
<dbReference type="Pfam" id="PF00561">
    <property type="entry name" value="Abhydrolase_1"/>
    <property type="match status" value="1"/>
</dbReference>
<dbReference type="STRING" id="364032.SAMN05443662_1587"/>
<dbReference type="SUPFAM" id="SSF53474">
    <property type="entry name" value="alpha/beta-Hydrolases"/>
    <property type="match status" value="1"/>
</dbReference>
<feature type="active site" evidence="5">
    <location>
        <position position="241"/>
    </location>
</feature>
<dbReference type="InterPro" id="IPR050228">
    <property type="entry name" value="Carboxylesterase_BioH"/>
</dbReference>
<feature type="active site" evidence="5">
    <location>
        <position position="213"/>
    </location>
</feature>
<feature type="binding site" evidence="5">
    <location>
        <begin position="87"/>
        <end position="88"/>
    </location>
    <ligand>
        <name>substrate</name>
    </ligand>
</feature>
<dbReference type="RefSeq" id="WP_074201865.1">
    <property type="nucleotide sequence ID" value="NZ_FSRE01000004.1"/>
</dbReference>
<evidence type="ECO:0000259" key="6">
    <source>
        <dbReference type="Pfam" id="PF00561"/>
    </source>
</evidence>
<evidence type="ECO:0000256" key="2">
    <source>
        <dbReference type="ARBA" id="ARBA00022490"/>
    </source>
</evidence>
<comment type="pathway">
    <text evidence="5">Cofactor biosynthesis; biotin biosynthesis.</text>
</comment>
<feature type="active site" description="Nucleophile" evidence="5">
    <location>
        <position position="87"/>
    </location>
</feature>
<dbReference type="OrthoDB" id="9780744at2"/>
<dbReference type="PANTHER" id="PTHR43194">
    <property type="entry name" value="HYDROLASE ALPHA/BETA FOLD FAMILY"/>
    <property type="match status" value="1"/>
</dbReference>
<comment type="function">
    <text evidence="5">The physiological role of BioH is to remove the methyl group introduced by BioC when the pimeloyl moiety is complete. It allows to synthesize pimeloyl-ACP via the fatty acid synthetic pathway through the hydrolysis of the ester bonds of pimeloyl-ACP esters.</text>
</comment>
<evidence type="ECO:0000313" key="8">
    <source>
        <dbReference type="Proteomes" id="UP000198461"/>
    </source>
</evidence>
<comment type="similarity">
    <text evidence="5">Belongs to the AB hydrolase superfamily. Carboxylesterase BioH family.</text>
</comment>
<dbReference type="EMBL" id="FSRE01000004">
    <property type="protein sequence ID" value="SIO15602.1"/>
    <property type="molecule type" value="Genomic_DNA"/>
</dbReference>
<keyword evidence="1 5" id="KW-0719">Serine esterase</keyword>
<feature type="domain" description="AB hydrolase-1" evidence="6">
    <location>
        <begin position="15"/>
        <end position="246"/>
    </location>
</feature>
<keyword evidence="2 5" id="KW-0963">Cytoplasm</keyword>
<comment type="catalytic activity">
    <reaction evidence="5">
        <text>6-carboxyhexanoyl-[ACP] methyl ester + H2O = 6-carboxyhexanoyl-[ACP] + methanol + H(+)</text>
        <dbReference type="Rhea" id="RHEA:42700"/>
        <dbReference type="Rhea" id="RHEA-COMP:9955"/>
        <dbReference type="Rhea" id="RHEA-COMP:10186"/>
        <dbReference type="ChEBI" id="CHEBI:15377"/>
        <dbReference type="ChEBI" id="CHEBI:15378"/>
        <dbReference type="ChEBI" id="CHEBI:17790"/>
        <dbReference type="ChEBI" id="CHEBI:78846"/>
        <dbReference type="ChEBI" id="CHEBI:82735"/>
        <dbReference type="EC" id="3.1.1.85"/>
    </reaction>
</comment>
<dbReference type="EC" id="3.1.1.85" evidence="5"/>
<dbReference type="PANTHER" id="PTHR43194:SF5">
    <property type="entry name" value="PIMELOYL-[ACYL-CARRIER PROTEIN] METHYL ESTER ESTERASE"/>
    <property type="match status" value="1"/>
</dbReference>
<gene>
    <name evidence="5" type="primary">bioH</name>
    <name evidence="7" type="ORF">SAMN05443662_1587</name>
</gene>
<proteinExistence type="inferred from homology"/>
<feature type="binding site" evidence="5">
    <location>
        <position position="241"/>
    </location>
    <ligand>
        <name>substrate</name>
    </ligand>
</feature>
<comment type="subcellular location">
    <subcellularLocation>
        <location evidence="5">Cytoplasm</location>
    </subcellularLocation>
</comment>
<dbReference type="HAMAP" id="MF_01260">
    <property type="entry name" value="Carboxylester"/>
    <property type="match status" value="1"/>
</dbReference>
<comment type="subunit">
    <text evidence="5">Monomer.</text>
</comment>
<keyword evidence="4 5" id="KW-0378">Hydrolase</keyword>
<evidence type="ECO:0000313" key="7">
    <source>
        <dbReference type="EMBL" id="SIO15602.1"/>
    </source>
</evidence>
<protein>
    <recommendedName>
        <fullName evidence="5">Pimeloyl-[acyl-carrier protein] methyl ester esterase</fullName>
        <ecNumber evidence="5">3.1.1.85</ecNumber>
    </recommendedName>
    <alternativeName>
        <fullName evidence="5">Biotin synthesis protein BioH</fullName>
    </alternativeName>
    <alternativeName>
        <fullName evidence="5">Carboxylesterase BioH</fullName>
    </alternativeName>
</protein>
<name>A0A1N6H770_9GAMM</name>
<dbReference type="PRINTS" id="PR00111">
    <property type="entry name" value="ABHYDROLASE"/>
</dbReference>
<dbReference type="GO" id="GO:0090499">
    <property type="term" value="F:pimelyl-[acyl-carrier protein] methyl ester esterase activity"/>
    <property type="evidence" value="ECO:0007669"/>
    <property type="project" value="UniProtKB-EC"/>
</dbReference>
<dbReference type="InterPro" id="IPR029058">
    <property type="entry name" value="AB_hydrolase_fold"/>
</dbReference>
<feature type="binding site" evidence="5">
    <location>
        <position position="21"/>
    </location>
    <ligand>
        <name>substrate</name>
    </ligand>
</feature>
<accession>A0A1N6H770</accession>
<dbReference type="InterPro" id="IPR000073">
    <property type="entry name" value="AB_hydrolase_1"/>
</dbReference>
<evidence type="ECO:0000256" key="3">
    <source>
        <dbReference type="ARBA" id="ARBA00022756"/>
    </source>
</evidence>